<dbReference type="EMBL" id="FQNC01000042">
    <property type="protein sequence ID" value="SGY37868.1"/>
    <property type="molecule type" value="Genomic_DNA"/>
</dbReference>
<gene>
    <name evidence="1" type="primary">BQ5605_C003g01905</name>
    <name evidence="1" type="ORF">BQ5605_C003G01905</name>
</gene>
<protein>
    <submittedName>
        <fullName evidence="1">BQ5605_C003g01905 protein</fullName>
    </submittedName>
</protein>
<dbReference type="Proteomes" id="UP000249464">
    <property type="component" value="Unassembled WGS sequence"/>
</dbReference>
<proteinExistence type="predicted"/>
<evidence type="ECO:0000313" key="2">
    <source>
        <dbReference type="Proteomes" id="UP000249464"/>
    </source>
</evidence>
<keyword evidence="2" id="KW-1185">Reference proteome</keyword>
<evidence type="ECO:0000313" key="1">
    <source>
        <dbReference type="EMBL" id="SGY37868.1"/>
    </source>
</evidence>
<organism evidence="1 2">
    <name type="scientific">Microbotryum silenes-dioicae</name>
    <dbReference type="NCBI Taxonomy" id="796604"/>
    <lineage>
        <taxon>Eukaryota</taxon>
        <taxon>Fungi</taxon>
        <taxon>Dikarya</taxon>
        <taxon>Basidiomycota</taxon>
        <taxon>Pucciniomycotina</taxon>
        <taxon>Microbotryomycetes</taxon>
        <taxon>Microbotryales</taxon>
        <taxon>Microbotryaceae</taxon>
        <taxon>Microbotryum</taxon>
    </lineage>
</organism>
<dbReference type="AlphaFoldDB" id="A0A2X0M082"/>
<reference evidence="1 2" key="1">
    <citation type="submission" date="2016-11" db="EMBL/GenBank/DDBJ databases">
        <authorList>
            <person name="Jaros S."/>
            <person name="Januszkiewicz K."/>
            <person name="Wedrychowicz H."/>
        </authorList>
    </citation>
    <scope>NUCLEOTIDE SEQUENCE [LARGE SCALE GENOMIC DNA]</scope>
</reference>
<accession>A0A2X0M082</accession>
<name>A0A2X0M082_9BASI</name>
<sequence length="97" mass="10779">MREDDGVRVGRLLLLPPIVRELDVFTGIQLLLDILRRICGFDSRFLGLKVAIEEAQLGELWGPSKAMSHESIISDIEQLLPLLRSDLLALGLNIVAC</sequence>